<evidence type="ECO:0000256" key="7">
    <source>
        <dbReference type="SAM" id="Phobius"/>
    </source>
</evidence>
<gene>
    <name evidence="8" type="ORF">HAX54_043146</name>
</gene>
<proteinExistence type="predicted"/>
<dbReference type="Proteomes" id="UP000823775">
    <property type="component" value="Unassembled WGS sequence"/>
</dbReference>
<dbReference type="PANTHER" id="PTHR45719">
    <property type="entry name" value="GLYCOSYLTRANSFERASE"/>
    <property type="match status" value="1"/>
</dbReference>
<feature type="compositionally biased region" description="Polar residues" evidence="6">
    <location>
        <begin position="36"/>
        <end position="53"/>
    </location>
</feature>
<evidence type="ECO:0000313" key="9">
    <source>
        <dbReference type="Proteomes" id="UP000823775"/>
    </source>
</evidence>
<evidence type="ECO:0000256" key="6">
    <source>
        <dbReference type="SAM" id="MobiDB-lite"/>
    </source>
</evidence>
<keyword evidence="7" id="KW-0812">Transmembrane</keyword>
<keyword evidence="5" id="KW-0325">Glycoprotein</keyword>
<keyword evidence="3" id="KW-0808">Transferase</keyword>
<dbReference type="InterPro" id="IPR044610">
    <property type="entry name" value="GLCAT14A/B/C"/>
</dbReference>
<dbReference type="InterPro" id="IPR003406">
    <property type="entry name" value="Glyco_trans_14"/>
</dbReference>
<feature type="region of interest" description="Disordered" evidence="6">
    <location>
        <begin position="36"/>
        <end position="74"/>
    </location>
</feature>
<name>A0ABS8SN07_DATST</name>
<evidence type="ECO:0000256" key="5">
    <source>
        <dbReference type="ARBA" id="ARBA00023180"/>
    </source>
</evidence>
<sequence>MGEINPVLVGLLGVIAGAIIVFILHFAIVTWCKNSTTSPDPEQNATIPRSQSQNRARARANNVQLETSSSTSTSTQQFDGAIDRFVECTTKVVKKKICVLRLGDRLKIFSGVLPAKIPVSRKPGLLSIRISSTVKHEKTTSSSGRFRNECPLALFARAVPVKRPKRPAVNFDDDFRQANPSSSFRPKSANPYSKSIISDERAEILPELPRLAYLISGTKNDGLRIKRLLQAVYHPRNYYLLHLDLEASDSERLSWLSMLSRNSSLGFWEC</sequence>
<evidence type="ECO:0000256" key="4">
    <source>
        <dbReference type="ARBA" id="ARBA00023136"/>
    </source>
</evidence>
<comment type="caution">
    <text evidence="8">The sequence shown here is derived from an EMBL/GenBank/DDBJ whole genome shotgun (WGS) entry which is preliminary data.</text>
</comment>
<keyword evidence="2" id="KW-0328">Glycosyltransferase</keyword>
<feature type="compositionally biased region" description="Low complexity" evidence="6">
    <location>
        <begin position="59"/>
        <end position="74"/>
    </location>
</feature>
<keyword evidence="9" id="KW-1185">Reference proteome</keyword>
<feature type="transmembrane region" description="Helical" evidence="7">
    <location>
        <begin position="7"/>
        <end position="31"/>
    </location>
</feature>
<comment type="subcellular location">
    <subcellularLocation>
        <location evidence="1">Membrane</location>
        <topology evidence="1">Single-pass type II membrane protein</topology>
    </subcellularLocation>
</comment>
<dbReference type="EMBL" id="JACEIK010000643">
    <property type="protein sequence ID" value="MCD7460246.1"/>
    <property type="molecule type" value="Genomic_DNA"/>
</dbReference>
<dbReference type="PANTHER" id="PTHR45719:SF8">
    <property type="entry name" value="BETA-GLUCURONOSYLTRANSFERASE GLCAT14C"/>
    <property type="match status" value="1"/>
</dbReference>
<dbReference type="Pfam" id="PF02485">
    <property type="entry name" value="Branch"/>
    <property type="match status" value="1"/>
</dbReference>
<protein>
    <submittedName>
        <fullName evidence="8">Uncharacterized protein</fullName>
    </submittedName>
</protein>
<evidence type="ECO:0000256" key="3">
    <source>
        <dbReference type="ARBA" id="ARBA00022679"/>
    </source>
</evidence>
<accession>A0ABS8SN07</accession>
<evidence type="ECO:0000313" key="8">
    <source>
        <dbReference type="EMBL" id="MCD7460246.1"/>
    </source>
</evidence>
<evidence type="ECO:0000256" key="2">
    <source>
        <dbReference type="ARBA" id="ARBA00022676"/>
    </source>
</evidence>
<keyword evidence="4 7" id="KW-0472">Membrane</keyword>
<reference evidence="8 9" key="1">
    <citation type="journal article" date="2021" name="BMC Genomics">
        <title>Datura genome reveals duplications of psychoactive alkaloid biosynthetic genes and high mutation rate following tissue culture.</title>
        <authorList>
            <person name="Rajewski A."/>
            <person name="Carter-House D."/>
            <person name="Stajich J."/>
            <person name="Litt A."/>
        </authorList>
    </citation>
    <scope>NUCLEOTIDE SEQUENCE [LARGE SCALE GENOMIC DNA]</scope>
    <source>
        <strain evidence="8">AR-01</strain>
    </source>
</reference>
<evidence type="ECO:0000256" key="1">
    <source>
        <dbReference type="ARBA" id="ARBA00004606"/>
    </source>
</evidence>
<keyword evidence="7" id="KW-1133">Transmembrane helix</keyword>
<organism evidence="8 9">
    <name type="scientific">Datura stramonium</name>
    <name type="common">Jimsonweed</name>
    <name type="synonym">Common thornapple</name>
    <dbReference type="NCBI Taxonomy" id="4076"/>
    <lineage>
        <taxon>Eukaryota</taxon>
        <taxon>Viridiplantae</taxon>
        <taxon>Streptophyta</taxon>
        <taxon>Embryophyta</taxon>
        <taxon>Tracheophyta</taxon>
        <taxon>Spermatophyta</taxon>
        <taxon>Magnoliopsida</taxon>
        <taxon>eudicotyledons</taxon>
        <taxon>Gunneridae</taxon>
        <taxon>Pentapetalae</taxon>
        <taxon>asterids</taxon>
        <taxon>lamiids</taxon>
        <taxon>Solanales</taxon>
        <taxon>Solanaceae</taxon>
        <taxon>Solanoideae</taxon>
        <taxon>Datureae</taxon>
        <taxon>Datura</taxon>
    </lineage>
</organism>